<dbReference type="AlphaFoldDB" id="A0A1R3G5L9"/>
<organism evidence="5 6">
    <name type="scientific">Corchorus capsularis</name>
    <name type="common">Jute</name>
    <dbReference type="NCBI Taxonomy" id="210143"/>
    <lineage>
        <taxon>Eukaryota</taxon>
        <taxon>Viridiplantae</taxon>
        <taxon>Streptophyta</taxon>
        <taxon>Embryophyta</taxon>
        <taxon>Tracheophyta</taxon>
        <taxon>Spermatophyta</taxon>
        <taxon>Magnoliopsida</taxon>
        <taxon>eudicotyledons</taxon>
        <taxon>Gunneridae</taxon>
        <taxon>Pentapetalae</taxon>
        <taxon>rosids</taxon>
        <taxon>malvids</taxon>
        <taxon>Malvales</taxon>
        <taxon>Malvaceae</taxon>
        <taxon>Grewioideae</taxon>
        <taxon>Apeibeae</taxon>
        <taxon>Corchorus</taxon>
    </lineage>
</organism>
<comment type="caution">
    <text evidence="5">The sequence shown here is derived from an EMBL/GenBank/DDBJ whole genome shotgun (WGS) entry which is preliminary data.</text>
</comment>
<evidence type="ECO:0000313" key="5">
    <source>
        <dbReference type="EMBL" id="OMO53372.1"/>
    </source>
</evidence>
<keyword evidence="3" id="KW-0067">ATP-binding</keyword>
<dbReference type="SUPFAM" id="SSF56112">
    <property type="entry name" value="Protein kinase-like (PK-like)"/>
    <property type="match status" value="1"/>
</dbReference>
<dbReference type="STRING" id="210143.A0A1R3G5L9"/>
<dbReference type="Proteomes" id="UP000188268">
    <property type="component" value="Unassembled WGS sequence"/>
</dbReference>
<proteinExistence type="predicted"/>
<dbReference type="Gramene" id="OMO53372">
    <property type="protein sequence ID" value="OMO53372"/>
    <property type="gene ID" value="CCACVL1_28680"/>
</dbReference>
<sequence length="608" mass="68683">MEAQRVMVIQDGSKEVCASAIRWPIHGLFLKPGDLLVLLGVLHEVDYSATSSFNATRKILGYRNKVDSSSKFGSNHRILGREAARKDEYENTAEIMEISKLLKAEKVEFRIEVAAGASPAFVAVKSAENLKATWVILDRKIKKDKKIFLEKLSCGISRMKRNNSIELLRGPKMKLNELSVTYDDMMPGAGTPEEDDLFSIELFPTCQGQSDVNHSAEEGTFASPTCTICHDRKQNAVPRKDFTYSELEAATDGFSLKNNVSKVGGAESTFRGQLENKVNVVIKSAKNNHNTYFEEVSRFKSEVDELCRVRHKNLVMLLGCCAQGSHRLLVYEYICNGSLDQHLSKFQPVPLTWTERLRIAMGASRGLSYLHENNRIHRNIRPTNILLNHDFEPLIGDLGLATVQSDRYLKQENIHTSGSGCLAPEYLETGRVSTQTDVYSFGVLLLELITGQRTLDKNLGLQAYFTWARRLLKQRRYLELLDPRIADSHDVNQLYRLAQLAQKCLTKNPKERVTMNKVVSTLESIMESKPSNLHVDNRLLKSYLPHNCIKTVQDEDGEDVTSHKRSRSFSANLRTWPSFGTSSREGKGYKFVRSISATTNQVFYGEML</sequence>
<feature type="domain" description="Protein kinase" evidence="4">
    <location>
        <begin position="255"/>
        <end position="526"/>
    </location>
</feature>
<dbReference type="GO" id="GO:0004674">
    <property type="term" value="F:protein serine/threonine kinase activity"/>
    <property type="evidence" value="ECO:0007669"/>
    <property type="project" value="UniProtKB-KW"/>
</dbReference>
<keyword evidence="1" id="KW-0418">Kinase</keyword>
<dbReference type="InterPro" id="IPR001245">
    <property type="entry name" value="Ser-Thr/Tyr_kinase_cat_dom"/>
</dbReference>
<dbReference type="Gene3D" id="1.10.510.10">
    <property type="entry name" value="Transferase(Phosphotransferase) domain 1"/>
    <property type="match status" value="1"/>
</dbReference>
<evidence type="ECO:0000256" key="2">
    <source>
        <dbReference type="ARBA" id="ARBA00022741"/>
    </source>
</evidence>
<name>A0A1R3G5L9_COCAP</name>
<gene>
    <name evidence="5" type="ORF">CCACVL1_28680</name>
</gene>
<dbReference type="Gene3D" id="3.30.200.20">
    <property type="entry name" value="Phosphorylase Kinase, domain 1"/>
    <property type="match status" value="1"/>
</dbReference>
<dbReference type="GO" id="GO:0005524">
    <property type="term" value="F:ATP binding"/>
    <property type="evidence" value="ECO:0007669"/>
    <property type="project" value="UniProtKB-KW"/>
</dbReference>
<dbReference type="InterPro" id="IPR011009">
    <property type="entry name" value="Kinase-like_dom_sf"/>
</dbReference>
<keyword evidence="1" id="KW-0808">Transferase</keyword>
<keyword evidence="6" id="KW-1185">Reference proteome</keyword>
<protein>
    <recommendedName>
        <fullName evidence="4">Protein kinase domain-containing protein</fullName>
    </recommendedName>
</protein>
<evidence type="ECO:0000256" key="3">
    <source>
        <dbReference type="ARBA" id="ARBA00022840"/>
    </source>
</evidence>
<evidence type="ECO:0000313" key="6">
    <source>
        <dbReference type="Proteomes" id="UP000188268"/>
    </source>
</evidence>
<keyword evidence="2" id="KW-0547">Nucleotide-binding</keyword>
<keyword evidence="1" id="KW-0723">Serine/threonine-protein kinase</keyword>
<dbReference type="PANTHER" id="PTHR47989:SF8">
    <property type="entry name" value="INACTIVE PROTEIN KINASE SELMODRAFT_444075-LIKE"/>
    <property type="match status" value="1"/>
</dbReference>
<dbReference type="Pfam" id="PF07714">
    <property type="entry name" value="PK_Tyr_Ser-Thr"/>
    <property type="match status" value="1"/>
</dbReference>
<dbReference type="OrthoDB" id="4062651at2759"/>
<dbReference type="OMA" id="REPINEH"/>
<accession>A0A1R3G5L9</accession>
<dbReference type="EMBL" id="AWWV01015191">
    <property type="protein sequence ID" value="OMO53372.1"/>
    <property type="molecule type" value="Genomic_DNA"/>
</dbReference>
<dbReference type="InterPro" id="IPR000719">
    <property type="entry name" value="Prot_kinase_dom"/>
</dbReference>
<evidence type="ECO:0000256" key="1">
    <source>
        <dbReference type="ARBA" id="ARBA00022527"/>
    </source>
</evidence>
<dbReference type="PANTHER" id="PTHR47989">
    <property type="entry name" value="OS01G0750732 PROTEIN"/>
    <property type="match status" value="1"/>
</dbReference>
<reference evidence="5 6" key="1">
    <citation type="submission" date="2013-09" db="EMBL/GenBank/DDBJ databases">
        <title>Corchorus capsularis genome sequencing.</title>
        <authorList>
            <person name="Alam M."/>
            <person name="Haque M.S."/>
            <person name="Islam M.S."/>
            <person name="Emdad E.M."/>
            <person name="Islam M.M."/>
            <person name="Ahmed B."/>
            <person name="Halim A."/>
            <person name="Hossen Q.M.M."/>
            <person name="Hossain M.Z."/>
            <person name="Ahmed R."/>
            <person name="Khan M.M."/>
            <person name="Islam R."/>
            <person name="Rashid M.M."/>
            <person name="Khan S.A."/>
            <person name="Rahman M.S."/>
            <person name="Alam M."/>
        </authorList>
    </citation>
    <scope>NUCLEOTIDE SEQUENCE [LARGE SCALE GENOMIC DNA]</scope>
    <source>
        <strain evidence="6">cv. CVL-1</strain>
        <tissue evidence="5">Whole seedling</tissue>
    </source>
</reference>
<dbReference type="PROSITE" id="PS50011">
    <property type="entry name" value="PROTEIN_KINASE_DOM"/>
    <property type="match status" value="1"/>
</dbReference>
<evidence type="ECO:0000259" key="4">
    <source>
        <dbReference type="PROSITE" id="PS50011"/>
    </source>
</evidence>